<protein>
    <submittedName>
        <fullName evidence="3">Adenylate/guanylate cyclase domain-containing protein</fullName>
    </submittedName>
</protein>
<evidence type="ECO:0000256" key="1">
    <source>
        <dbReference type="SAM" id="Phobius"/>
    </source>
</evidence>
<keyword evidence="1" id="KW-0812">Transmembrane</keyword>
<feature type="transmembrane region" description="Helical" evidence="1">
    <location>
        <begin position="145"/>
        <end position="161"/>
    </location>
</feature>
<dbReference type="InterPro" id="IPR029787">
    <property type="entry name" value="Nucleotide_cyclase"/>
</dbReference>
<dbReference type="PROSITE" id="PS50125">
    <property type="entry name" value="GUANYLATE_CYCLASE_2"/>
    <property type="match status" value="1"/>
</dbReference>
<feature type="transmembrane region" description="Helical" evidence="1">
    <location>
        <begin position="91"/>
        <end position="115"/>
    </location>
</feature>
<evidence type="ECO:0000259" key="2">
    <source>
        <dbReference type="PROSITE" id="PS50125"/>
    </source>
</evidence>
<organism evidence="3 4">
    <name type="scientific">Marinifilum caeruleilacunae</name>
    <dbReference type="NCBI Taxonomy" id="2499076"/>
    <lineage>
        <taxon>Bacteria</taxon>
        <taxon>Pseudomonadati</taxon>
        <taxon>Bacteroidota</taxon>
        <taxon>Bacteroidia</taxon>
        <taxon>Marinilabiliales</taxon>
        <taxon>Marinifilaceae</taxon>
    </lineage>
</organism>
<reference evidence="3 4" key="1">
    <citation type="submission" date="2018-12" db="EMBL/GenBank/DDBJ databases">
        <title>Marinifilum JC070 sp. nov., a marine bacterium isolated from Yongle Blue Hole in the South China Sea.</title>
        <authorList>
            <person name="Fu T."/>
        </authorList>
    </citation>
    <scope>NUCLEOTIDE SEQUENCE [LARGE SCALE GENOMIC DNA]</scope>
    <source>
        <strain evidence="3 4">JC070</strain>
    </source>
</reference>
<dbReference type="PANTHER" id="PTHR43081">
    <property type="entry name" value="ADENYLATE CYCLASE, TERMINAL-DIFFERENTIATION SPECIFIC-RELATED"/>
    <property type="match status" value="1"/>
</dbReference>
<dbReference type="InterPro" id="IPR001054">
    <property type="entry name" value="A/G_cyclase"/>
</dbReference>
<feature type="transmembrane region" description="Helical" evidence="1">
    <location>
        <begin position="20"/>
        <end position="41"/>
    </location>
</feature>
<feature type="domain" description="Guanylate cyclase" evidence="2">
    <location>
        <begin position="187"/>
        <end position="316"/>
    </location>
</feature>
<keyword evidence="4" id="KW-1185">Reference proteome</keyword>
<evidence type="ECO:0000313" key="3">
    <source>
        <dbReference type="EMBL" id="NOU61545.1"/>
    </source>
</evidence>
<sequence>MNLSHLKKYSKLKAQLLKVFGITIAWTFIAIFQFLTIYAAITSLNLDVTNIDPMIAFKGSVLTGVLAGLLGGSLTVFIWEKWLRTEPYGWTILSIIVSYSVIYYTVHLSVGVYTYSNQFNLPAFSAKVWESIFSDFFKLMQLQNYLFWLMVVIGTLIYFLVNDKYGPGVFRAFLLGKYFHPKREERIFMFLDLRSSTEIAEKLGEKTYFNFLKDLYRDSTSSILLAKGEVYQYVGDEIVISWPTDKGVENANCINCFFDIRQNLRANSKYYMETYHIMPEFKAGLHYGNVMAGEIGVIKRDIVFSGDVLNTTSRIQNKCNDLGVDILFSKFLLNKLNLPANLYQTQNVGEIQLKGKESKLSLYTTL</sequence>
<dbReference type="Pfam" id="PF00211">
    <property type="entry name" value="Guanylate_cyc"/>
    <property type="match status" value="1"/>
</dbReference>
<dbReference type="InterPro" id="IPR050697">
    <property type="entry name" value="Adenylyl/Guanylyl_Cyclase_3/4"/>
</dbReference>
<dbReference type="Gene3D" id="3.30.70.1230">
    <property type="entry name" value="Nucleotide cyclase"/>
    <property type="match status" value="1"/>
</dbReference>
<gene>
    <name evidence="3" type="ORF">ELS83_17215</name>
</gene>
<keyword evidence="1" id="KW-0472">Membrane</keyword>
<dbReference type="CDD" id="cd07302">
    <property type="entry name" value="CHD"/>
    <property type="match status" value="1"/>
</dbReference>
<evidence type="ECO:0000313" key="4">
    <source>
        <dbReference type="Proteomes" id="UP000732105"/>
    </source>
</evidence>
<dbReference type="RefSeq" id="WP_171596805.1">
    <property type="nucleotide sequence ID" value="NZ_RZNH01000036.1"/>
</dbReference>
<comment type="caution">
    <text evidence="3">The sequence shown here is derived from an EMBL/GenBank/DDBJ whole genome shotgun (WGS) entry which is preliminary data.</text>
</comment>
<dbReference type="PANTHER" id="PTHR43081:SF1">
    <property type="entry name" value="ADENYLATE CYCLASE, TERMINAL-DIFFERENTIATION SPECIFIC"/>
    <property type="match status" value="1"/>
</dbReference>
<feature type="transmembrane region" description="Helical" evidence="1">
    <location>
        <begin position="61"/>
        <end position="79"/>
    </location>
</feature>
<dbReference type="Proteomes" id="UP000732105">
    <property type="component" value="Unassembled WGS sequence"/>
</dbReference>
<dbReference type="EMBL" id="RZNH01000036">
    <property type="protein sequence ID" value="NOU61545.1"/>
    <property type="molecule type" value="Genomic_DNA"/>
</dbReference>
<proteinExistence type="predicted"/>
<dbReference type="SUPFAM" id="SSF55073">
    <property type="entry name" value="Nucleotide cyclase"/>
    <property type="match status" value="1"/>
</dbReference>
<name>A0ABX1WZF2_9BACT</name>
<keyword evidence="1" id="KW-1133">Transmembrane helix</keyword>
<accession>A0ABX1WZF2</accession>